<proteinExistence type="inferred from homology"/>
<dbReference type="PhylomeDB" id="T1IIV5"/>
<keyword evidence="4" id="KW-1185">Reference proteome</keyword>
<evidence type="ECO:0000313" key="4">
    <source>
        <dbReference type="Proteomes" id="UP000014500"/>
    </source>
</evidence>
<dbReference type="eggNOG" id="KOG3695">
    <property type="taxonomic scope" value="Eukaryota"/>
</dbReference>
<dbReference type="EMBL" id="JH430212">
    <property type="status" value="NOT_ANNOTATED_CDS"/>
    <property type="molecule type" value="Genomic_DNA"/>
</dbReference>
<dbReference type="Pfam" id="PF19311">
    <property type="entry name" value="KELAA"/>
    <property type="match status" value="1"/>
</dbReference>
<reference evidence="4" key="1">
    <citation type="submission" date="2011-05" db="EMBL/GenBank/DDBJ databases">
        <authorList>
            <person name="Richards S.R."/>
            <person name="Qu J."/>
            <person name="Jiang H."/>
            <person name="Jhangiani S.N."/>
            <person name="Agravi P."/>
            <person name="Goodspeed R."/>
            <person name="Gross S."/>
            <person name="Mandapat C."/>
            <person name="Jackson L."/>
            <person name="Mathew T."/>
            <person name="Pu L."/>
            <person name="Thornton R."/>
            <person name="Saada N."/>
            <person name="Wilczek-Boney K.B."/>
            <person name="Lee S."/>
            <person name="Kovar C."/>
            <person name="Wu Y."/>
            <person name="Scherer S.E."/>
            <person name="Worley K.C."/>
            <person name="Muzny D.M."/>
            <person name="Gibbs R."/>
        </authorList>
    </citation>
    <scope>NUCLEOTIDE SEQUENCE</scope>
    <source>
        <strain evidence="4">Brora</strain>
    </source>
</reference>
<reference evidence="3" key="2">
    <citation type="submission" date="2015-02" db="UniProtKB">
        <authorList>
            <consortium name="EnsemblMetazoa"/>
        </authorList>
    </citation>
    <scope>IDENTIFICATION</scope>
</reference>
<organism evidence="3 4">
    <name type="scientific">Strigamia maritima</name>
    <name type="common">European centipede</name>
    <name type="synonym">Geophilus maritimus</name>
    <dbReference type="NCBI Taxonomy" id="126957"/>
    <lineage>
        <taxon>Eukaryota</taxon>
        <taxon>Metazoa</taxon>
        <taxon>Ecdysozoa</taxon>
        <taxon>Arthropoda</taxon>
        <taxon>Myriapoda</taxon>
        <taxon>Chilopoda</taxon>
        <taxon>Pleurostigmophora</taxon>
        <taxon>Geophilomorpha</taxon>
        <taxon>Linotaeniidae</taxon>
        <taxon>Strigamia</taxon>
    </lineage>
</organism>
<dbReference type="OMA" id="VQTEFFF"/>
<comment type="similarity">
    <text evidence="1">Belongs to the FHIP family.</text>
</comment>
<dbReference type="Pfam" id="PF19314">
    <property type="entry name" value="DUF5917"/>
    <property type="match status" value="1"/>
</dbReference>
<dbReference type="Proteomes" id="UP000014500">
    <property type="component" value="Unassembled WGS sequence"/>
</dbReference>
<dbReference type="InterPro" id="IPR045668">
    <property type="entry name" value="FHIP_KELAA_motif"/>
</dbReference>
<evidence type="ECO:0000313" key="3">
    <source>
        <dbReference type="EnsemblMetazoa" id="SMAR000808-PA"/>
    </source>
</evidence>
<accession>T1IIV5</accession>
<dbReference type="PANTHER" id="PTHR21705">
    <property type="entry name" value="RAI16 PROTEIN-RELATED"/>
    <property type="match status" value="1"/>
</dbReference>
<dbReference type="AlphaFoldDB" id="T1IIV5"/>
<dbReference type="HOGENOM" id="CLU_023718_0_0_1"/>
<dbReference type="InterPro" id="IPR045669">
    <property type="entry name" value="FHIP_C"/>
</dbReference>
<dbReference type="InterPro" id="IPR019384">
    <property type="entry name" value="FHIP"/>
</dbReference>
<name>T1IIV5_STRMM</name>
<evidence type="ECO:0000256" key="1">
    <source>
        <dbReference type="ARBA" id="ARBA00024336"/>
    </source>
</evidence>
<feature type="domain" description="FHF complex subunit HOOK-interacting protein C-terminal" evidence="2">
    <location>
        <begin position="564"/>
        <end position="656"/>
    </location>
</feature>
<dbReference type="Pfam" id="PF10257">
    <property type="entry name" value="RAI16-like"/>
    <property type="match status" value="1"/>
</dbReference>
<evidence type="ECO:0000259" key="2">
    <source>
        <dbReference type="Pfam" id="PF19314"/>
    </source>
</evidence>
<sequence>MLSRLSTVLHNAVDALAPPIPLVEEFIYHWKAITNFFVDKNSDSKAPVEETNIVGHLKQMLQLLMDEEEAIEIGSTGPCMEYLLHHKLLDTLYTIGRADCPPGMKQQVLIFFSQLLTRIKQPMLPHISVHRPVQRLVKMCGEVKAAPTEAEEVQFVCIICAKLKDASHLVNFFMEPTKKSVTETSSEEQGAGSEICLVDFPLVNSLITLCQSADNNIILKACEGLLLCSSLQDDSAASSIINRSSFCDLLIDRLCHFYGVLPAALDPNAIELVEAKWGLDAFNFHEDVLWFSGKRQLISFLSWLDFCDQLMKEAHPLISDKLASSMKQRWLIDVIEPVILEGQEPNSITAVAYITRCIQLMSSKHMLNEFAAFLFGDNNDIEIRGLLNHPMKKFLIEKCNSESHEIAIIFLKLFECFLEKYNESVFHNLVLINLLGREYFDHTLVDFQASWSDEEDERIRKGFYDSDISPGSSPISRTLAPSNIHKIINCFLLLLPDELKSCDAADDVGYENYLRDAHRQFRDCATSCAAFNWPREAITREEQTASDTSSAESQPEADTFIFFEGSFLQILFDKLEQLLEQPYELSLQVTSIVSKLALLPHPYLHEYLLNPLIPQPLGSRSLFSVLEKLASDVHIKAQSVPQFKRKLYLTRQDLLGESGEFTSGSSSSNSDGFLEGIIVLEEFCKELAAIAFVKYHAS</sequence>
<dbReference type="PANTHER" id="PTHR21705:SF12">
    <property type="entry name" value="FHF COMPLEX SUBUNIT HOOK-INTERACTING PROTEIN C-TERMINAL DOMAIN-CONTAINING PROTEIN"/>
    <property type="match status" value="1"/>
</dbReference>
<protein>
    <recommendedName>
        <fullName evidence="2">FHF complex subunit HOOK-interacting protein C-terminal domain-containing protein</fullName>
    </recommendedName>
</protein>
<dbReference type="STRING" id="126957.T1IIV5"/>
<dbReference type="EnsemblMetazoa" id="SMAR000808-RA">
    <property type="protein sequence ID" value="SMAR000808-PA"/>
    <property type="gene ID" value="SMAR000808"/>
</dbReference>